<evidence type="ECO:0008006" key="3">
    <source>
        <dbReference type="Google" id="ProtNLM"/>
    </source>
</evidence>
<dbReference type="Proteomes" id="UP000199029">
    <property type="component" value="Unassembled WGS sequence"/>
</dbReference>
<sequence>MATSFLRVACWLGLAGAGSSGCRTDEQPPAPALPDVTVRAVVFGTGTDAADPSRPLPGVVVGTTSYRSCYTPGNPCTPGTRLLDQRTLVDGVATFSLGKLPPGTRLYVTSFFQRPAQRPLTPTSELVVGLSVDGQTRLNQGLSYRHVTAADAYTSADPTADLIQETTFVVP</sequence>
<keyword evidence="2" id="KW-1185">Reference proteome</keyword>
<dbReference type="RefSeq" id="WP_092679000.1">
    <property type="nucleotide sequence ID" value="NZ_FOXS01000011.1"/>
</dbReference>
<protein>
    <recommendedName>
        <fullName evidence="3">Lipoprotein</fullName>
    </recommendedName>
</protein>
<organism evidence="1 2">
    <name type="scientific">Hymenobacter arizonensis</name>
    <name type="common">Siccationidurans arizonensis</name>
    <dbReference type="NCBI Taxonomy" id="1227077"/>
    <lineage>
        <taxon>Bacteria</taxon>
        <taxon>Pseudomonadati</taxon>
        <taxon>Bacteroidota</taxon>
        <taxon>Cytophagia</taxon>
        <taxon>Cytophagales</taxon>
        <taxon>Hymenobacteraceae</taxon>
        <taxon>Hymenobacter</taxon>
    </lineage>
</organism>
<evidence type="ECO:0000313" key="1">
    <source>
        <dbReference type="EMBL" id="SFQ83474.1"/>
    </source>
</evidence>
<dbReference type="AlphaFoldDB" id="A0A1I6BRI0"/>
<proteinExistence type="predicted"/>
<dbReference type="PROSITE" id="PS51257">
    <property type="entry name" value="PROKAR_LIPOPROTEIN"/>
    <property type="match status" value="1"/>
</dbReference>
<gene>
    <name evidence="1" type="ORF">SAMN04515668_4974</name>
</gene>
<dbReference type="EMBL" id="FOXS01000011">
    <property type="protein sequence ID" value="SFQ83474.1"/>
    <property type="molecule type" value="Genomic_DNA"/>
</dbReference>
<evidence type="ECO:0000313" key="2">
    <source>
        <dbReference type="Proteomes" id="UP000199029"/>
    </source>
</evidence>
<name>A0A1I6BRI0_HYMAR</name>
<reference evidence="2" key="1">
    <citation type="submission" date="2016-10" db="EMBL/GenBank/DDBJ databases">
        <authorList>
            <person name="Varghese N."/>
            <person name="Submissions S."/>
        </authorList>
    </citation>
    <scope>NUCLEOTIDE SEQUENCE [LARGE SCALE GENOMIC DNA]</scope>
    <source>
        <strain evidence="2">OR362-8,ATCC BAA-1266,JCM 13504</strain>
    </source>
</reference>
<accession>A0A1I6BRI0</accession>